<dbReference type="RefSeq" id="XP_037217615.1">
    <property type="nucleotide sequence ID" value="XM_037366203.1"/>
</dbReference>
<reference evidence="1" key="1">
    <citation type="submission" date="2020-05" db="EMBL/GenBank/DDBJ databases">
        <title>Mycena genomes resolve the evolution of fungal bioluminescence.</title>
        <authorList>
            <person name="Tsai I.J."/>
        </authorList>
    </citation>
    <scope>NUCLEOTIDE SEQUENCE</scope>
    <source>
        <strain evidence="1">171206Taipei</strain>
    </source>
</reference>
<protein>
    <submittedName>
        <fullName evidence="1">Uncharacterized protein</fullName>
    </submittedName>
</protein>
<accession>A0A8H6VZ76</accession>
<comment type="caution">
    <text evidence="1">The sequence shown here is derived from an EMBL/GenBank/DDBJ whole genome shotgun (WGS) entry which is preliminary data.</text>
</comment>
<dbReference type="EMBL" id="JACAZF010000008">
    <property type="protein sequence ID" value="KAF7297256.1"/>
    <property type="molecule type" value="Genomic_DNA"/>
</dbReference>
<dbReference type="OrthoDB" id="185373at2759"/>
<dbReference type="GeneID" id="59348719"/>
<keyword evidence="2" id="KW-1185">Reference proteome</keyword>
<sequence>MLRARATRLTRYLRDLAFRGDTPATFSLALGTPSKTGVGPLPLADVLRRTGVKMEEFAEKRAVMWAGDIDSSLQKYEQEETQLPLWLAVYLLSFKVRTPAQASGAGLKLALGVGKEDQAPLLVLSTMHLVRFRLMSPLQNIVDAFLATPPSLTHKVHFNHLLLALSALRSSHDARALVIQLLEAMEARGIRLWDRTCTVLLNDRYAVLKLTHYLHQRSLRLHEKPTPSHLKVYLRTAAITGDLPRAEQHFAAIKGRGPKAENVAHAKRDLRAHRINAARSQLIRAQPSFDEAIQYFQRTVVQKASREKPFGRIALNHPRNLLGKRAADIKDWNAALAVAERDGTVNGGRLIRVLERLRPSFGEYRPNARTWEILVRGLLKRREWRLAYDRWKAFLSTGQPMTPGLLKNGLRAMILAGQPHEAVALLEVYRTLVTAEIIEHVMAALVEVLRPDVVFRLWDALHTLYRVTPAPEMLVLLFRAAQLPHLLDDSFAGQMALLSSKFQSPSKTQKTREELARDIYELASEPYQSGLWRGEQASQVASAELYTFLGPETMSQLASAPLPAAAMRPHAESGRVGYALPPLDYVPRRQHDNRGHVLLSSRVWAEYILLLGLTRRAPEIARTLAWMRTLGIALETQTVGFALAFWAEVAVHPPLLGVLMKGRGDGYEQLRVWLAEDGQTVPKEEDVRVWHAKIEMVRRLRRESVERGRYRMGEEARVWAMEKW</sequence>
<evidence type="ECO:0000313" key="2">
    <source>
        <dbReference type="Proteomes" id="UP000636479"/>
    </source>
</evidence>
<proteinExistence type="predicted"/>
<gene>
    <name evidence="1" type="ORF">MIND_00958800</name>
</gene>
<name>A0A8H6VZ76_9AGAR</name>
<dbReference type="InterPro" id="IPR011990">
    <property type="entry name" value="TPR-like_helical_dom_sf"/>
</dbReference>
<dbReference type="Proteomes" id="UP000636479">
    <property type="component" value="Unassembled WGS sequence"/>
</dbReference>
<organism evidence="1 2">
    <name type="scientific">Mycena indigotica</name>
    <dbReference type="NCBI Taxonomy" id="2126181"/>
    <lineage>
        <taxon>Eukaryota</taxon>
        <taxon>Fungi</taxon>
        <taxon>Dikarya</taxon>
        <taxon>Basidiomycota</taxon>
        <taxon>Agaricomycotina</taxon>
        <taxon>Agaricomycetes</taxon>
        <taxon>Agaricomycetidae</taxon>
        <taxon>Agaricales</taxon>
        <taxon>Marasmiineae</taxon>
        <taxon>Mycenaceae</taxon>
        <taxon>Mycena</taxon>
    </lineage>
</organism>
<evidence type="ECO:0000313" key="1">
    <source>
        <dbReference type="EMBL" id="KAF7297256.1"/>
    </source>
</evidence>
<dbReference type="AlphaFoldDB" id="A0A8H6VZ76"/>
<dbReference type="Gene3D" id="1.25.40.10">
    <property type="entry name" value="Tetratricopeptide repeat domain"/>
    <property type="match status" value="1"/>
</dbReference>